<dbReference type="Proteomes" id="UP000529783">
    <property type="component" value="Unassembled WGS sequence"/>
</dbReference>
<dbReference type="AlphaFoldDB" id="A0A7Y9EPR5"/>
<reference evidence="1 2" key="1">
    <citation type="submission" date="2020-07" db="EMBL/GenBank/DDBJ databases">
        <title>Sequencing the genomes of 1000 actinobacteria strains.</title>
        <authorList>
            <person name="Klenk H.-P."/>
        </authorList>
    </citation>
    <scope>NUCLEOTIDE SEQUENCE [LARGE SCALE GENOMIC DNA]</scope>
    <source>
        <strain evidence="1 2">DSM 40398</strain>
    </source>
</reference>
<keyword evidence="2" id="KW-1185">Reference proteome</keyword>
<accession>A0A7Y9EPR5</accession>
<organism evidence="1 2">
    <name type="scientific">Actinomadura luteofluorescens</name>
    <dbReference type="NCBI Taxonomy" id="46163"/>
    <lineage>
        <taxon>Bacteria</taxon>
        <taxon>Bacillati</taxon>
        <taxon>Actinomycetota</taxon>
        <taxon>Actinomycetes</taxon>
        <taxon>Streptosporangiales</taxon>
        <taxon>Thermomonosporaceae</taxon>
        <taxon>Actinomadura</taxon>
    </lineage>
</organism>
<dbReference type="PANTHER" id="PTHR46637">
    <property type="entry name" value="TIS1421-TRANSPOSASE PROTEIN A"/>
    <property type="match status" value="1"/>
</dbReference>
<comment type="caution">
    <text evidence="1">The sequence shown here is derived from an EMBL/GenBank/DDBJ whole genome shotgun (WGS) entry which is preliminary data.</text>
</comment>
<proteinExistence type="predicted"/>
<name>A0A7Y9EPR5_9ACTN</name>
<protein>
    <submittedName>
        <fullName evidence="1">Transposase</fullName>
    </submittedName>
</protein>
<gene>
    <name evidence="1" type="ORF">BJY14_007656</name>
</gene>
<evidence type="ECO:0000313" key="1">
    <source>
        <dbReference type="EMBL" id="NYD51673.1"/>
    </source>
</evidence>
<sequence>MFRRWQRDGTWARVLAALQTRADSAGLITWEVNVDSTVMRAHQHAAGARKRGLRRPSRPEG</sequence>
<dbReference type="EMBL" id="JACCBA010000001">
    <property type="protein sequence ID" value="NYD51673.1"/>
    <property type="molecule type" value="Genomic_DNA"/>
</dbReference>
<dbReference type="InterPro" id="IPR052909">
    <property type="entry name" value="Transposase_6_like"/>
</dbReference>
<evidence type="ECO:0000313" key="2">
    <source>
        <dbReference type="Proteomes" id="UP000529783"/>
    </source>
</evidence>
<dbReference type="PANTHER" id="PTHR46637:SF1">
    <property type="entry name" value="BLL5188 PROTEIN"/>
    <property type="match status" value="1"/>
</dbReference>